<protein>
    <submittedName>
        <fullName evidence="3">CPBP family intramembrane metalloprotease</fullName>
    </submittedName>
</protein>
<keyword evidence="1" id="KW-0472">Membrane</keyword>
<dbReference type="GO" id="GO:0008237">
    <property type="term" value="F:metallopeptidase activity"/>
    <property type="evidence" value="ECO:0007669"/>
    <property type="project" value="UniProtKB-KW"/>
</dbReference>
<keyword evidence="3" id="KW-0378">Hydrolase</keyword>
<evidence type="ECO:0000313" key="3">
    <source>
        <dbReference type="EMBL" id="MBE1160697.1"/>
    </source>
</evidence>
<feature type="transmembrane region" description="Helical" evidence="1">
    <location>
        <begin position="19"/>
        <end position="37"/>
    </location>
</feature>
<keyword evidence="4" id="KW-1185">Reference proteome</keyword>
<keyword evidence="1" id="KW-1133">Transmembrane helix</keyword>
<feature type="domain" description="CAAX prenyl protease 2/Lysostaphin resistance protein A-like" evidence="2">
    <location>
        <begin position="130"/>
        <end position="214"/>
    </location>
</feature>
<keyword evidence="1" id="KW-0812">Transmembrane</keyword>
<accession>A0ABR9G9H9</accession>
<feature type="transmembrane region" description="Helical" evidence="1">
    <location>
        <begin position="43"/>
        <end position="64"/>
    </location>
</feature>
<organism evidence="3 4">
    <name type="scientific">Dyella acidiphila</name>
    <dbReference type="NCBI Taxonomy" id="2775866"/>
    <lineage>
        <taxon>Bacteria</taxon>
        <taxon>Pseudomonadati</taxon>
        <taxon>Pseudomonadota</taxon>
        <taxon>Gammaproteobacteria</taxon>
        <taxon>Lysobacterales</taxon>
        <taxon>Rhodanobacteraceae</taxon>
        <taxon>Dyella</taxon>
    </lineage>
</organism>
<evidence type="ECO:0000313" key="4">
    <source>
        <dbReference type="Proteomes" id="UP000651010"/>
    </source>
</evidence>
<feature type="transmembrane region" description="Helical" evidence="1">
    <location>
        <begin position="85"/>
        <end position="106"/>
    </location>
</feature>
<name>A0ABR9G9H9_9GAMM</name>
<sequence length="221" mass="24288">MVASTADLSAPRPSTLRTLCGLLLALGGISLPLGHWLDELAGPGHVIVNELIYWALVVAVLCYVKGVERRPLTSVGLRRPSWKDGLWAVATGLLILVCLGLIYYVLFPALHWSESQQFSQLATIPYALQCLIVVRAAVSEELLFRGYAVERLQELSGSRLVAGALSCTVFTLDHVTYWGWHHILVAGSAGIILTVFYFWRRNLWASMLAHFIVDGAAFLLG</sequence>
<reference evidence="3 4" key="1">
    <citation type="submission" date="2020-09" db="EMBL/GenBank/DDBJ databases">
        <title>Dyella sp. 7MK23 isolated from forest soil.</title>
        <authorList>
            <person name="Fu J."/>
        </authorList>
    </citation>
    <scope>NUCLEOTIDE SEQUENCE [LARGE SCALE GENOMIC DNA]</scope>
    <source>
        <strain evidence="3 4">7MK23</strain>
    </source>
</reference>
<dbReference type="Pfam" id="PF02517">
    <property type="entry name" value="Rce1-like"/>
    <property type="match status" value="1"/>
</dbReference>
<feature type="transmembrane region" description="Helical" evidence="1">
    <location>
        <begin position="178"/>
        <end position="199"/>
    </location>
</feature>
<evidence type="ECO:0000259" key="2">
    <source>
        <dbReference type="Pfam" id="PF02517"/>
    </source>
</evidence>
<gene>
    <name evidence="3" type="ORF">IGX34_09875</name>
</gene>
<dbReference type="RefSeq" id="WP_192555558.1">
    <property type="nucleotide sequence ID" value="NZ_JACZZA010000005.1"/>
</dbReference>
<dbReference type="InterPro" id="IPR003675">
    <property type="entry name" value="Rce1/LyrA-like_dom"/>
</dbReference>
<dbReference type="Proteomes" id="UP000651010">
    <property type="component" value="Unassembled WGS sequence"/>
</dbReference>
<proteinExistence type="predicted"/>
<keyword evidence="3" id="KW-0645">Protease</keyword>
<evidence type="ECO:0000256" key="1">
    <source>
        <dbReference type="SAM" id="Phobius"/>
    </source>
</evidence>
<dbReference type="EMBL" id="JACZZA010000005">
    <property type="protein sequence ID" value="MBE1160697.1"/>
    <property type="molecule type" value="Genomic_DNA"/>
</dbReference>
<comment type="caution">
    <text evidence="3">The sequence shown here is derived from an EMBL/GenBank/DDBJ whole genome shotgun (WGS) entry which is preliminary data.</text>
</comment>
<keyword evidence="3" id="KW-0482">Metalloprotease</keyword>